<dbReference type="InterPro" id="IPR037225">
    <property type="entry name" value="Nuo51_FMN-bd_sf"/>
</dbReference>
<keyword evidence="4" id="KW-0411">Iron-sulfur</keyword>
<organism evidence="7 8">
    <name type="scientific">Clostridium carboxidivorans P7</name>
    <dbReference type="NCBI Taxonomy" id="536227"/>
    <lineage>
        <taxon>Bacteria</taxon>
        <taxon>Bacillati</taxon>
        <taxon>Bacillota</taxon>
        <taxon>Clostridia</taxon>
        <taxon>Eubacteriales</taxon>
        <taxon>Clostridiaceae</taxon>
        <taxon>Clostridium</taxon>
    </lineage>
</organism>
<accession>C6PYC8</accession>
<dbReference type="InterPro" id="IPR031001">
    <property type="entry name" value="PR_assoc_PrdC"/>
</dbReference>
<dbReference type="Pfam" id="PF01512">
    <property type="entry name" value="Complex1_51K"/>
    <property type="match status" value="1"/>
</dbReference>
<evidence type="ECO:0000256" key="1">
    <source>
        <dbReference type="ARBA" id="ARBA00022485"/>
    </source>
</evidence>
<feature type="domain" description="NADH-ubiquinone oxidoreductase 51kDa subunit FMN-binding" evidence="5">
    <location>
        <begin position="100"/>
        <end position="243"/>
    </location>
</feature>
<gene>
    <name evidence="7" type="ORF">CcarbDRAFT_3795</name>
</gene>
<feature type="domain" description="RnfC Barrel sandwich hybrid" evidence="6">
    <location>
        <begin position="19"/>
        <end position="78"/>
    </location>
</feature>
<dbReference type="eggNOG" id="COG4656">
    <property type="taxonomic scope" value="Bacteria"/>
</dbReference>
<evidence type="ECO:0000256" key="4">
    <source>
        <dbReference type="ARBA" id="ARBA00023014"/>
    </source>
</evidence>
<keyword evidence="1" id="KW-0004">4Fe-4S</keyword>
<dbReference type="PANTHER" id="PTHR43578:SF3">
    <property type="entry name" value="NADH-QUINONE OXIDOREDUCTASE SUBUNIT F"/>
    <property type="match status" value="1"/>
</dbReference>
<evidence type="ECO:0000256" key="3">
    <source>
        <dbReference type="ARBA" id="ARBA00023004"/>
    </source>
</evidence>
<comment type="caution">
    <text evidence="7">The sequence shown here is derived from an EMBL/GenBank/DDBJ whole genome shotgun (WGS) entry which is preliminary data.</text>
</comment>
<dbReference type="NCBIfam" id="TIGR04481">
    <property type="entry name" value="PR_assoc_PrdC"/>
    <property type="match status" value="1"/>
</dbReference>
<sequence>MHSTKLRLVDLRQQYFMVKLFSFPLKMHVGAPDVPVVKEGKEVKRGECIAEPNGLGAKIHTSVSGKVVKITDTEIIVEANDVQTEEYVKIKETDNILDAIYEAGIVGAGGAGFPTHIKLKAQIPDGYIIANCVECEPVLRHNIKLIEENPGIVIRGIECAMKVTGAPKAYIGIKAKNKKAVQSLKNALKGRNDIEVSEVKNLYPMGEERALINAIFGKWLEPTQLPLEAKCVVINGETLVNITRAVEDRKPVIDKDITIAGKLNSGKESHVFFQIPVGTPIKELIEKCGGIKGQYGELVVGGPYTGSAQDLEKAVVTKTSGGAIVTIPLPEYKGKMGLLVCACGANEGRLRDIAGKMGSNVVSVVNCKNIVESKGAAKCKTPGE</sequence>
<keyword evidence="2" id="KW-0479">Metal-binding</keyword>
<dbReference type="InterPro" id="IPR026902">
    <property type="entry name" value="RnfC_N"/>
</dbReference>
<evidence type="ECO:0000313" key="8">
    <source>
        <dbReference type="Proteomes" id="UP000004198"/>
    </source>
</evidence>
<dbReference type="EMBL" id="ACVI01000077">
    <property type="protein sequence ID" value="EET85749.1"/>
    <property type="molecule type" value="Genomic_DNA"/>
</dbReference>
<name>C6PYC8_9CLOT</name>
<evidence type="ECO:0000259" key="6">
    <source>
        <dbReference type="Pfam" id="PF13375"/>
    </source>
</evidence>
<dbReference type="PANTHER" id="PTHR43578">
    <property type="entry name" value="NADH-QUINONE OXIDOREDUCTASE SUBUNIT F"/>
    <property type="match status" value="1"/>
</dbReference>
<dbReference type="GO" id="GO:0051539">
    <property type="term" value="F:4 iron, 4 sulfur cluster binding"/>
    <property type="evidence" value="ECO:0007669"/>
    <property type="project" value="UniProtKB-KW"/>
</dbReference>
<dbReference type="SUPFAM" id="SSF142019">
    <property type="entry name" value="Nqo1 FMN-binding domain-like"/>
    <property type="match status" value="1"/>
</dbReference>
<reference evidence="7 8" key="1">
    <citation type="submission" date="2009-06" db="EMBL/GenBank/DDBJ databases">
        <title>The draft genome of Clostridium carboxidivorans P7.</title>
        <authorList>
            <consortium name="US DOE Joint Genome Institute (JGI-PGF)"/>
            <person name="Lucas S."/>
            <person name="Copeland A."/>
            <person name="Lapidus A."/>
            <person name="Glavina del Rio T."/>
            <person name="Tice H."/>
            <person name="Bruce D."/>
            <person name="Goodwin L."/>
            <person name="Pitluck S."/>
            <person name="Larimer F."/>
            <person name="Land M.L."/>
            <person name="Hauser L."/>
            <person name="Hemme C.L."/>
        </authorList>
    </citation>
    <scope>NUCLEOTIDE SEQUENCE [LARGE SCALE GENOMIC DNA]</scope>
    <source>
        <strain evidence="7 8">P7</strain>
    </source>
</reference>
<dbReference type="Proteomes" id="UP000004198">
    <property type="component" value="Unassembled WGS sequence"/>
</dbReference>
<dbReference type="STRING" id="536227.Ccar_21440"/>
<dbReference type="Pfam" id="PF13375">
    <property type="entry name" value="RnfC_N"/>
    <property type="match status" value="1"/>
</dbReference>
<dbReference type="AlphaFoldDB" id="C6PYC8"/>
<dbReference type="Gene3D" id="3.40.50.11540">
    <property type="entry name" value="NADH-ubiquinone oxidoreductase 51kDa subunit"/>
    <property type="match status" value="1"/>
</dbReference>
<protein>
    <submittedName>
        <fullName evidence="7">Respiratory-chain NADH dehydrogenase domain 51 kDa subunit</fullName>
    </submittedName>
</protein>
<proteinExistence type="predicted"/>
<dbReference type="InterPro" id="IPR011538">
    <property type="entry name" value="Nuo51_FMN-bd"/>
</dbReference>
<evidence type="ECO:0000259" key="5">
    <source>
        <dbReference type="Pfam" id="PF01512"/>
    </source>
</evidence>
<keyword evidence="8" id="KW-1185">Reference proteome</keyword>
<evidence type="ECO:0000313" key="7">
    <source>
        <dbReference type="EMBL" id="EET85749.1"/>
    </source>
</evidence>
<keyword evidence="3" id="KW-0408">Iron</keyword>
<dbReference type="SUPFAM" id="SSF142984">
    <property type="entry name" value="Nqo1 middle domain-like"/>
    <property type="match status" value="1"/>
</dbReference>
<dbReference type="GO" id="GO:0046872">
    <property type="term" value="F:metal ion binding"/>
    <property type="evidence" value="ECO:0007669"/>
    <property type="project" value="UniProtKB-KW"/>
</dbReference>
<evidence type="ECO:0000256" key="2">
    <source>
        <dbReference type="ARBA" id="ARBA00022723"/>
    </source>
</evidence>